<name>A0A485KBF2_9STRA</name>
<sequence>MRSAASRRSTTSISQSKTTAAPNPFTRPTTPTNQPSTTATSSAATAIVFSWNDFLCPVEFFQSPTRPSAQSLAQLDECIVHLLSHARTFGPVFVLCEGGAAYMEALCTSCLPRCARLFASPESQQQIQLICAATSPTTQWHGQMLHLVLTQRWPRPAHSTTASSLAVFGKETMRHGCLTLAKHAFLAQPKVVARATPPATSMGGGGDVLATLKALAGVGQTLGKIVSHVGPIDIVV</sequence>
<evidence type="ECO:0000256" key="1">
    <source>
        <dbReference type="SAM" id="MobiDB-lite"/>
    </source>
</evidence>
<dbReference type="AlphaFoldDB" id="A0A485KBF2"/>
<gene>
    <name evidence="3" type="primary">Aste57867_3837</name>
    <name evidence="2" type="ORF">As57867_003826</name>
    <name evidence="3" type="ORF">ASTE57867_3837</name>
</gene>
<evidence type="ECO:0000313" key="3">
    <source>
        <dbReference type="EMBL" id="VFT80984.1"/>
    </source>
</evidence>
<reference evidence="3 4" key="1">
    <citation type="submission" date="2019-03" db="EMBL/GenBank/DDBJ databases">
        <authorList>
            <person name="Gaulin E."/>
            <person name="Dumas B."/>
        </authorList>
    </citation>
    <scope>NUCLEOTIDE SEQUENCE [LARGE SCALE GENOMIC DNA]</scope>
    <source>
        <strain evidence="3">CBS 568.67</strain>
    </source>
</reference>
<dbReference type="EMBL" id="CAADRA010000767">
    <property type="protein sequence ID" value="VFT80984.1"/>
    <property type="molecule type" value="Genomic_DNA"/>
</dbReference>
<accession>A0A485KBF2</accession>
<evidence type="ECO:0000313" key="2">
    <source>
        <dbReference type="EMBL" id="KAF0714511.1"/>
    </source>
</evidence>
<feature type="region of interest" description="Disordered" evidence="1">
    <location>
        <begin position="1"/>
        <end position="39"/>
    </location>
</feature>
<evidence type="ECO:0000313" key="4">
    <source>
        <dbReference type="Proteomes" id="UP000332933"/>
    </source>
</evidence>
<protein>
    <submittedName>
        <fullName evidence="3">Aste57867_3837 protein</fullName>
    </submittedName>
</protein>
<keyword evidence="4" id="KW-1185">Reference proteome</keyword>
<proteinExistence type="predicted"/>
<dbReference type="Proteomes" id="UP000332933">
    <property type="component" value="Unassembled WGS sequence"/>
</dbReference>
<dbReference type="OrthoDB" id="59818at2759"/>
<reference evidence="2" key="2">
    <citation type="submission" date="2019-06" db="EMBL/GenBank/DDBJ databases">
        <title>Genomics analysis of Aphanomyces spp. identifies a new class of oomycete effector associated with host adaptation.</title>
        <authorList>
            <person name="Gaulin E."/>
        </authorList>
    </citation>
    <scope>NUCLEOTIDE SEQUENCE</scope>
    <source>
        <strain evidence="2">CBS 578.67</strain>
    </source>
</reference>
<organism evidence="3 4">
    <name type="scientific">Aphanomyces stellatus</name>
    <dbReference type="NCBI Taxonomy" id="120398"/>
    <lineage>
        <taxon>Eukaryota</taxon>
        <taxon>Sar</taxon>
        <taxon>Stramenopiles</taxon>
        <taxon>Oomycota</taxon>
        <taxon>Saprolegniomycetes</taxon>
        <taxon>Saprolegniales</taxon>
        <taxon>Verrucalvaceae</taxon>
        <taxon>Aphanomyces</taxon>
    </lineage>
</organism>
<dbReference type="EMBL" id="VJMH01000767">
    <property type="protein sequence ID" value="KAF0714511.1"/>
    <property type="molecule type" value="Genomic_DNA"/>
</dbReference>